<evidence type="ECO:0000313" key="2">
    <source>
        <dbReference type="Proteomes" id="UP000426027"/>
    </source>
</evidence>
<name>A0A6I6GH82_9BACT</name>
<dbReference type="Proteomes" id="UP000426027">
    <property type="component" value="Chromosome"/>
</dbReference>
<organism evidence="1 2">
    <name type="scientific">Phnomibacter ginsenosidimutans</name>
    <dbReference type="NCBI Taxonomy" id="2676868"/>
    <lineage>
        <taxon>Bacteria</taxon>
        <taxon>Pseudomonadati</taxon>
        <taxon>Bacteroidota</taxon>
        <taxon>Chitinophagia</taxon>
        <taxon>Chitinophagales</taxon>
        <taxon>Chitinophagaceae</taxon>
        <taxon>Phnomibacter</taxon>
    </lineage>
</organism>
<reference evidence="1 2" key="1">
    <citation type="submission" date="2019-11" db="EMBL/GenBank/DDBJ databases">
        <authorList>
            <person name="Im W.T."/>
        </authorList>
    </citation>
    <scope>NUCLEOTIDE SEQUENCE [LARGE SCALE GENOMIC DNA]</scope>
    <source>
        <strain evidence="1 2">SB-02</strain>
    </source>
</reference>
<dbReference type="AlphaFoldDB" id="A0A6I6GH82"/>
<sequence length="230" mass="26192">MKLKHYSFFNSGVKAINTRDNWDSVRLDESERDYYIPGTIEAFEQLPSVINSKPLATWIAHQMALINARALYSIGCGVAYVEYNLKKTAGIRVAVSDFTPSVMRLQALQVFDEVVELDITTQDPAISPGTVLYLGRIDTELADAQLQQIFARLHQLNVQHICMVPAQLLTPKAALIEAYVLLKSILQRRPRTFCGYNRSLGLFRQLAARYYQLTFHTVEGKPVFWLHKKD</sequence>
<evidence type="ECO:0008006" key="3">
    <source>
        <dbReference type="Google" id="ProtNLM"/>
    </source>
</evidence>
<accession>A0A6I6GH82</accession>
<evidence type="ECO:0000313" key="1">
    <source>
        <dbReference type="EMBL" id="QGW27028.1"/>
    </source>
</evidence>
<proteinExistence type="predicted"/>
<dbReference type="RefSeq" id="WP_157476364.1">
    <property type="nucleotide sequence ID" value="NZ_CP046566.1"/>
</dbReference>
<dbReference type="KEGG" id="fls:GLV81_01935"/>
<gene>
    <name evidence="1" type="ORF">GLV81_01935</name>
</gene>
<dbReference type="EMBL" id="CP046566">
    <property type="protein sequence ID" value="QGW27028.1"/>
    <property type="molecule type" value="Genomic_DNA"/>
</dbReference>
<keyword evidence="2" id="KW-1185">Reference proteome</keyword>
<protein>
    <recommendedName>
        <fullName evidence="3">Class I SAM-dependent methyltransferase</fullName>
    </recommendedName>
</protein>